<dbReference type="InterPro" id="IPR000792">
    <property type="entry name" value="Tscrpt_reg_LuxR_C"/>
</dbReference>
<organism evidence="6 7">
    <name type="scientific">Duganella aceris</name>
    <dbReference type="NCBI Taxonomy" id="2703883"/>
    <lineage>
        <taxon>Bacteria</taxon>
        <taxon>Pseudomonadati</taxon>
        <taxon>Pseudomonadota</taxon>
        <taxon>Betaproteobacteria</taxon>
        <taxon>Burkholderiales</taxon>
        <taxon>Oxalobacteraceae</taxon>
        <taxon>Telluria group</taxon>
        <taxon>Duganella</taxon>
    </lineage>
</organism>
<feature type="compositionally biased region" description="Basic and acidic residues" evidence="4">
    <location>
        <begin position="1"/>
        <end position="11"/>
    </location>
</feature>
<evidence type="ECO:0000256" key="4">
    <source>
        <dbReference type="SAM" id="MobiDB-lite"/>
    </source>
</evidence>
<dbReference type="Pfam" id="PF00196">
    <property type="entry name" value="GerE"/>
    <property type="match status" value="1"/>
</dbReference>
<gene>
    <name evidence="6" type="ORF">GW587_13010</name>
</gene>
<keyword evidence="7" id="KW-1185">Reference proteome</keyword>
<dbReference type="PROSITE" id="PS50043">
    <property type="entry name" value="HTH_LUXR_2"/>
    <property type="match status" value="1"/>
</dbReference>
<dbReference type="SUPFAM" id="SSF46894">
    <property type="entry name" value="C-terminal effector domain of the bipartite response regulators"/>
    <property type="match status" value="1"/>
</dbReference>
<dbReference type="InterPro" id="IPR036388">
    <property type="entry name" value="WH-like_DNA-bd_sf"/>
</dbReference>
<reference evidence="6 7" key="1">
    <citation type="submission" date="2020-01" db="EMBL/GenBank/DDBJ databases">
        <authorList>
            <person name="Lee S.D."/>
        </authorList>
    </citation>
    <scope>NUCLEOTIDE SEQUENCE [LARGE SCALE GENOMIC DNA]</scope>
    <source>
        <strain evidence="6 7">SAP-35</strain>
    </source>
</reference>
<dbReference type="SMART" id="SM00421">
    <property type="entry name" value="HTH_LUXR"/>
    <property type="match status" value="1"/>
</dbReference>
<dbReference type="InterPro" id="IPR016032">
    <property type="entry name" value="Sig_transdc_resp-reg_C-effctor"/>
</dbReference>
<keyword evidence="1" id="KW-0805">Transcription regulation</keyword>
<accession>A0ABX0FL19</accession>
<dbReference type="PANTHER" id="PTHR44688:SF16">
    <property type="entry name" value="DNA-BINDING TRANSCRIPTIONAL ACTIVATOR DEVR_DOSR"/>
    <property type="match status" value="1"/>
</dbReference>
<dbReference type="Proteomes" id="UP000666369">
    <property type="component" value="Unassembled WGS sequence"/>
</dbReference>
<sequence>MRDSYHTDTMTKSDMTPDSSDPALPPAATLTFDIEGICGLAALAGGVGQAGFYSAALGFLRTLVDAEMGVVLAYSVEQRPRYLSVQADAARHRGARETAYLDGPYALDPVYQMFQRGQADGAYAMASYVPDDFYQSEFYRCFFHNTHLIDTIDILWRIDERHSIAFCLGREEGSPPFSAAELPRVRLALPLLFAAMRRHHQLATPQPPSETDRLVHRQVQSTMDNFGASLLTKREREVVFYMLSGYSSAQTAARLHTAEGTIRNQRKSIHHKLETSSQAELFSLFIQCIPFAEPDTDIDPLARYQAPTQR</sequence>
<keyword evidence="3" id="KW-0804">Transcription</keyword>
<comment type="caution">
    <text evidence="6">The sequence shown here is derived from an EMBL/GenBank/DDBJ whole genome shotgun (WGS) entry which is preliminary data.</text>
</comment>
<evidence type="ECO:0000259" key="5">
    <source>
        <dbReference type="PROSITE" id="PS50043"/>
    </source>
</evidence>
<reference evidence="7" key="2">
    <citation type="submission" date="2023-07" db="EMBL/GenBank/DDBJ databases">
        <title>Duganella aceri sp. nov., isolated from tree sap.</title>
        <authorList>
            <person name="Kim I.S."/>
        </authorList>
    </citation>
    <scope>NUCLEOTIDE SEQUENCE [LARGE SCALE GENOMIC DNA]</scope>
    <source>
        <strain evidence="7">SAP-35</strain>
    </source>
</reference>
<evidence type="ECO:0000256" key="3">
    <source>
        <dbReference type="ARBA" id="ARBA00023163"/>
    </source>
</evidence>
<feature type="region of interest" description="Disordered" evidence="4">
    <location>
        <begin position="1"/>
        <end position="24"/>
    </location>
</feature>
<proteinExistence type="predicted"/>
<evidence type="ECO:0000256" key="1">
    <source>
        <dbReference type="ARBA" id="ARBA00023015"/>
    </source>
</evidence>
<dbReference type="EMBL" id="JAADJT010000005">
    <property type="protein sequence ID" value="NGZ85170.1"/>
    <property type="molecule type" value="Genomic_DNA"/>
</dbReference>
<dbReference type="PRINTS" id="PR00038">
    <property type="entry name" value="HTHLUXR"/>
</dbReference>
<dbReference type="Gene3D" id="1.10.10.10">
    <property type="entry name" value="Winged helix-like DNA-binding domain superfamily/Winged helix DNA-binding domain"/>
    <property type="match status" value="1"/>
</dbReference>
<dbReference type="CDD" id="cd06170">
    <property type="entry name" value="LuxR_C_like"/>
    <property type="match status" value="1"/>
</dbReference>
<protein>
    <recommendedName>
        <fullName evidence="5">HTH luxR-type domain-containing protein</fullName>
    </recommendedName>
</protein>
<dbReference type="PANTHER" id="PTHR44688">
    <property type="entry name" value="DNA-BINDING TRANSCRIPTIONAL ACTIVATOR DEVR_DOSR"/>
    <property type="match status" value="1"/>
</dbReference>
<evidence type="ECO:0000313" key="7">
    <source>
        <dbReference type="Proteomes" id="UP000666369"/>
    </source>
</evidence>
<evidence type="ECO:0000313" key="6">
    <source>
        <dbReference type="EMBL" id="NGZ85170.1"/>
    </source>
</evidence>
<evidence type="ECO:0000256" key="2">
    <source>
        <dbReference type="ARBA" id="ARBA00023125"/>
    </source>
</evidence>
<feature type="domain" description="HTH luxR-type" evidence="5">
    <location>
        <begin position="224"/>
        <end position="289"/>
    </location>
</feature>
<name>A0ABX0FL19_9BURK</name>
<keyword evidence="2" id="KW-0238">DNA-binding</keyword>